<evidence type="ECO:0000313" key="3">
    <source>
        <dbReference type="Proteomes" id="UP000216446"/>
    </source>
</evidence>
<keyword evidence="1" id="KW-0732">Signal</keyword>
<sequence>MLRFLLPLALAALSLSPPTPPASGASGPIGLGFVLVGSETVAPPDSVALRFYASPEAPRPEHEITVHLGGDEVTAPAPAWLRPESWWPDYYLFAFRALEVRGDWARVVVHEETGRTLWLRTGGAVTFAPWETFLTRHVTIVQRENAEANPVRTAPEADAEAAHVPEIIAGEDWIGDCWVPAEVRGDWVRVQPSDLCRADWTEPAEPMGWIRWREGDRLLITWGLTC</sequence>
<dbReference type="InParanoid" id="A0A259TUV9"/>
<name>A0A259TUV9_9BACT</name>
<keyword evidence="3" id="KW-1185">Reference proteome</keyword>
<feature type="chain" id="PRO_5013079436" evidence="1">
    <location>
        <begin position="23"/>
        <end position="226"/>
    </location>
</feature>
<dbReference type="OrthoDB" id="9794546at2"/>
<accession>A0A259TUV9</accession>
<organism evidence="2 3">
    <name type="scientific">Rubricoccus marinus</name>
    <dbReference type="NCBI Taxonomy" id="716817"/>
    <lineage>
        <taxon>Bacteria</taxon>
        <taxon>Pseudomonadati</taxon>
        <taxon>Rhodothermota</taxon>
        <taxon>Rhodothermia</taxon>
        <taxon>Rhodothermales</taxon>
        <taxon>Rubricoccaceae</taxon>
        <taxon>Rubricoccus</taxon>
    </lineage>
</organism>
<dbReference type="AlphaFoldDB" id="A0A259TUV9"/>
<comment type="caution">
    <text evidence="2">The sequence shown here is derived from an EMBL/GenBank/DDBJ whole genome shotgun (WGS) entry which is preliminary data.</text>
</comment>
<evidence type="ECO:0000256" key="1">
    <source>
        <dbReference type="SAM" id="SignalP"/>
    </source>
</evidence>
<gene>
    <name evidence="2" type="ORF">BSZ36_00020</name>
</gene>
<feature type="signal peptide" evidence="1">
    <location>
        <begin position="1"/>
        <end position="22"/>
    </location>
</feature>
<dbReference type="EMBL" id="MQWB01000001">
    <property type="protein sequence ID" value="OZC01511.1"/>
    <property type="molecule type" value="Genomic_DNA"/>
</dbReference>
<reference evidence="2 3" key="1">
    <citation type="submission" date="2016-11" db="EMBL/GenBank/DDBJ databases">
        <title>Study of marine rhodopsin-containing bacteria.</title>
        <authorList>
            <person name="Yoshizawa S."/>
            <person name="Kumagai Y."/>
            <person name="Kogure K."/>
        </authorList>
    </citation>
    <scope>NUCLEOTIDE SEQUENCE [LARGE SCALE GENOMIC DNA]</scope>
    <source>
        <strain evidence="2 3">SG-29</strain>
    </source>
</reference>
<dbReference type="RefSeq" id="WP_094545124.1">
    <property type="nucleotide sequence ID" value="NZ_MQWB01000001.1"/>
</dbReference>
<protein>
    <submittedName>
        <fullName evidence="2">Uncharacterized protein</fullName>
    </submittedName>
</protein>
<evidence type="ECO:0000313" key="2">
    <source>
        <dbReference type="EMBL" id="OZC01511.1"/>
    </source>
</evidence>
<proteinExistence type="predicted"/>
<dbReference type="Proteomes" id="UP000216446">
    <property type="component" value="Unassembled WGS sequence"/>
</dbReference>